<proteinExistence type="inferred from homology"/>
<evidence type="ECO:0000256" key="1">
    <source>
        <dbReference type="ARBA" id="ARBA00007797"/>
    </source>
</evidence>
<evidence type="ECO:0000256" key="2">
    <source>
        <dbReference type="SAM" id="MobiDB-lite"/>
    </source>
</evidence>
<evidence type="ECO:0000259" key="3">
    <source>
        <dbReference type="Pfam" id="PF03914"/>
    </source>
</evidence>
<dbReference type="GO" id="GO:0005634">
    <property type="term" value="C:nucleus"/>
    <property type="evidence" value="ECO:0007669"/>
    <property type="project" value="TreeGrafter"/>
</dbReference>
<accession>A0A4P9WLA4</accession>
<dbReference type="InterPro" id="IPR016024">
    <property type="entry name" value="ARM-type_fold"/>
</dbReference>
<feature type="region of interest" description="Disordered" evidence="2">
    <location>
        <begin position="18"/>
        <end position="101"/>
    </location>
</feature>
<dbReference type="AlphaFoldDB" id="A0A4P9WLA4"/>
<feature type="non-terminal residue" evidence="4">
    <location>
        <position position="1"/>
    </location>
</feature>
<feature type="domain" description="CCAAT-binding factor" evidence="3">
    <location>
        <begin position="505"/>
        <end position="657"/>
    </location>
</feature>
<dbReference type="SUPFAM" id="SSF48371">
    <property type="entry name" value="ARM repeat"/>
    <property type="match status" value="1"/>
</dbReference>
<feature type="compositionally biased region" description="Acidic residues" evidence="2">
    <location>
        <begin position="791"/>
        <end position="808"/>
    </location>
</feature>
<protein>
    <submittedName>
        <fullName evidence="4">CBF/Mak21 family-domain-containing protein</fullName>
    </submittedName>
</protein>
<gene>
    <name evidence="4" type="ORF">BDK51DRAFT_13620</name>
</gene>
<dbReference type="PANTHER" id="PTHR12048">
    <property type="entry name" value="CCAAT-BINDING FACTOR-RELATED"/>
    <property type="match status" value="1"/>
</dbReference>
<feature type="compositionally biased region" description="Basic and acidic residues" evidence="2">
    <location>
        <begin position="438"/>
        <end position="448"/>
    </location>
</feature>
<dbReference type="Pfam" id="PF03914">
    <property type="entry name" value="CBF"/>
    <property type="match status" value="1"/>
</dbReference>
<feature type="non-terminal residue" evidence="4">
    <location>
        <position position="855"/>
    </location>
</feature>
<name>A0A4P9WLA4_9FUNG</name>
<feature type="compositionally biased region" description="Acidic residues" evidence="2">
    <location>
        <begin position="774"/>
        <end position="783"/>
    </location>
</feature>
<dbReference type="Proteomes" id="UP000269721">
    <property type="component" value="Unassembled WGS sequence"/>
</dbReference>
<feature type="compositionally biased region" description="Acidic residues" evidence="2">
    <location>
        <begin position="823"/>
        <end position="855"/>
    </location>
</feature>
<sequence length="855" mass="95377">AQTSRDVLLQEILALGGSAEDLDLVENASSDSEFEDVEPVKQMGKKGAKARGKELDEKAEDEEELSDEAADDSEEEEEVNDLDDEEDLMEDDAAESAPKYGEESVSEISKMIFEPASNWHAVPLPKIDLTRLKPTDEAGIISLHERAQKLWEADAAKYDKRKSISAADKEFVATVLKSGTVTDKISALTLLVQESPLHALPLLRDQLVNGMARKKSRREAVMVIDSVKDLLISTLLPDRKLRYFRDQPLGAAHSNIHLVAWYFEDCLKKVYFQFVQLLEELSRDPLLHVKNKMTIYIFDLLASKPEQEQNLLALLVNKLGDQERKLASKCAYLLSQLLLKHPAMKLVVIKEVERLLFRPNVGDRARYYAVTFLNQIVLSNREDDVAAAGHLVHVYFTIFDGLVKRTRMKEEEEKKKAKGDKKDRWRNGGKGRGGGRGGGRENALKDLAKPSDEHLEVDGIDAKMMAALLSGVNRAFPFAKIEDSVFDSHVNMLFTISHIGTFNTSIQALTLIFQVQSARQTLSDRFYRALYASLLDERLHSSSKQAMYLNLLFRALKSDTSSSRLRAFVKRLVQIAGHAQVPFLCGALFLVGEIAKSNPSILALVTQPEENDDEERTGRVVYDGKKRDPLYCGAETSCFWELIPFASHFHPTVSLYAKTIISAQAIALPPGATNYDPLQNHTLTRFLDRFVSKNPKKVKSAYKGSSLMQPRRGIIVVGEEATGSAPGRALDDAVVGSEGWGKTEADIPVDEVFFYKFFKEQESRTKKRKRVDADSDDSDDEPGEPPRDIAPEDEADSDAGELDEDEVWEAMRRSSGFPKLEDGDADEPLEELEGLDVDSDGAMDEDSQGGDDGDD</sequence>
<feature type="region of interest" description="Disordered" evidence="2">
    <location>
        <begin position="409"/>
        <end position="448"/>
    </location>
</feature>
<dbReference type="InterPro" id="IPR040155">
    <property type="entry name" value="CEBPZ/Mak21-like"/>
</dbReference>
<feature type="compositionally biased region" description="Basic and acidic residues" evidence="2">
    <location>
        <begin position="409"/>
        <end position="426"/>
    </location>
</feature>
<dbReference type="EMBL" id="KZ994106">
    <property type="protein sequence ID" value="RKO93819.1"/>
    <property type="molecule type" value="Genomic_DNA"/>
</dbReference>
<feature type="compositionally biased region" description="Acidic residues" evidence="2">
    <location>
        <begin position="57"/>
        <end position="94"/>
    </location>
</feature>
<keyword evidence="5" id="KW-1185">Reference proteome</keyword>
<reference evidence="5" key="1">
    <citation type="journal article" date="2018" name="Nat. Microbiol.">
        <title>Leveraging single-cell genomics to expand the fungal tree of life.</title>
        <authorList>
            <person name="Ahrendt S.R."/>
            <person name="Quandt C.A."/>
            <person name="Ciobanu D."/>
            <person name="Clum A."/>
            <person name="Salamov A."/>
            <person name="Andreopoulos B."/>
            <person name="Cheng J.F."/>
            <person name="Woyke T."/>
            <person name="Pelin A."/>
            <person name="Henrissat B."/>
            <person name="Reynolds N.K."/>
            <person name="Benny G.L."/>
            <person name="Smith M.E."/>
            <person name="James T.Y."/>
            <person name="Grigoriev I.V."/>
        </authorList>
    </citation>
    <scope>NUCLEOTIDE SEQUENCE [LARGE SCALE GENOMIC DNA]</scope>
</reference>
<feature type="compositionally biased region" description="Gly residues" evidence="2">
    <location>
        <begin position="428"/>
        <end position="437"/>
    </location>
</feature>
<organism evidence="4 5">
    <name type="scientific">Blyttiomyces helicus</name>
    <dbReference type="NCBI Taxonomy" id="388810"/>
    <lineage>
        <taxon>Eukaryota</taxon>
        <taxon>Fungi</taxon>
        <taxon>Fungi incertae sedis</taxon>
        <taxon>Chytridiomycota</taxon>
        <taxon>Chytridiomycota incertae sedis</taxon>
        <taxon>Chytridiomycetes</taxon>
        <taxon>Chytridiomycetes incertae sedis</taxon>
        <taxon>Blyttiomyces</taxon>
    </lineage>
</organism>
<evidence type="ECO:0000313" key="4">
    <source>
        <dbReference type="EMBL" id="RKO93819.1"/>
    </source>
</evidence>
<comment type="similarity">
    <text evidence="1">Belongs to the CBF/MAK21 family.</text>
</comment>
<dbReference type="InterPro" id="IPR005612">
    <property type="entry name" value="CCAAT-binding_factor"/>
</dbReference>
<dbReference type="OrthoDB" id="28947at2759"/>
<evidence type="ECO:0000313" key="5">
    <source>
        <dbReference type="Proteomes" id="UP000269721"/>
    </source>
</evidence>
<feature type="region of interest" description="Disordered" evidence="2">
    <location>
        <begin position="765"/>
        <end position="855"/>
    </location>
</feature>
<dbReference type="PANTHER" id="PTHR12048:SF0">
    <property type="entry name" value="CCAAT_ENHANCER-BINDING PROTEIN ZETA"/>
    <property type="match status" value="1"/>
</dbReference>